<keyword evidence="5" id="KW-0998">Cell outer membrane</keyword>
<evidence type="ECO:0000256" key="3">
    <source>
        <dbReference type="ARBA" id="ARBA00022729"/>
    </source>
</evidence>
<comment type="subcellular location">
    <subcellularLocation>
        <location evidence="1">Cell outer membrane</location>
    </subcellularLocation>
</comment>
<evidence type="ECO:0008006" key="11">
    <source>
        <dbReference type="Google" id="ProtNLM"/>
    </source>
</evidence>
<feature type="domain" description="RagB/SusD" evidence="7">
    <location>
        <begin position="340"/>
        <end position="485"/>
    </location>
</feature>
<keyword evidence="10" id="KW-1185">Reference proteome</keyword>
<keyword evidence="3 6" id="KW-0732">Signal</keyword>
<keyword evidence="4" id="KW-0472">Membrane</keyword>
<dbReference type="InterPro" id="IPR011990">
    <property type="entry name" value="TPR-like_helical_dom_sf"/>
</dbReference>
<evidence type="ECO:0000256" key="5">
    <source>
        <dbReference type="ARBA" id="ARBA00023237"/>
    </source>
</evidence>
<dbReference type="Gene3D" id="1.25.40.390">
    <property type="match status" value="1"/>
</dbReference>
<evidence type="ECO:0000256" key="4">
    <source>
        <dbReference type="ARBA" id="ARBA00023136"/>
    </source>
</evidence>
<comment type="similarity">
    <text evidence="2">Belongs to the SusD family.</text>
</comment>
<comment type="caution">
    <text evidence="9">The sequence shown here is derived from an EMBL/GenBank/DDBJ whole genome shotgun (WGS) entry which is preliminary data.</text>
</comment>
<evidence type="ECO:0000259" key="7">
    <source>
        <dbReference type="Pfam" id="PF07980"/>
    </source>
</evidence>
<protein>
    <recommendedName>
        <fullName evidence="11">RagB/SusD family nutrient uptake outer membrane protein</fullName>
    </recommendedName>
</protein>
<evidence type="ECO:0000256" key="6">
    <source>
        <dbReference type="SAM" id="SignalP"/>
    </source>
</evidence>
<dbReference type="Pfam" id="PF07980">
    <property type="entry name" value="SusD_RagB"/>
    <property type="match status" value="1"/>
</dbReference>
<feature type="signal peptide" evidence="6">
    <location>
        <begin position="1"/>
        <end position="19"/>
    </location>
</feature>
<evidence type="ECO:0000313" key="9">
    <source>
        <dbReference type="EMBL" id="PSR52390.1"/>
    </source>
</evidence>
<dbReference type="SUPFAM" id="SSF48452">
    <property type="entry name" value="TPR-like"/>
    <property type="match status" value="1"/>
</dbReference>
<evidence type="ECO:0000256" key="1">
    <source>
        <dbReference type="ARBA" id="ARBA00004442"/>
    </source>
</evidence>
<dbReference type="EMBL" id="PYFT01000001">
    <property type="protein sequence ID" value="PSR52390.1"/>
    <property type="molecule type" value="Genomic_DNA"/>
</dbReference>
<sequence length="511" mass="56963">MKKISIVFLAAFLTLNSCNNLDLVPLDKLTSGGFYKTAADFDGAIFASYSSIQDFWGTSTETLGEMGEYWKISVVTSDDVAADVEAGTDGISRDADNLIIRSSDKPFAAVYTQIYEGILRANLVLENLNNENQLTAEQKTSLEGEAKFLRAFFHFEALKLWGTPPIATEVPKNLNNLALPNATQEQLFTQILADFTEAYNKLPATWDDANKGRATKYAAQAYLGKVNVWKKDWPAAIAAFEDVIAAGPYSLINTGNPQKDLDDVFAFNNENNQESIFEVQYGGPFSDDNVWVFDDTHSEAFKASQGTTRSWYWDAANGAPGGKLGWWAPTQDLVNAYEAGDARLGVYVYQAGDMYYTSDYKPVAYNPAWSSTGYTVKKYVGARNMVPADNSPNQQANFNNERLYRFAELKLLYAEALIAQGRTADAAQQINDIRNRAGLANLPAGADLTQALRREKRLELAFEPHRWFDIVRWGIGPEVFGSKWQERYNVYPFPQTEIDRTGGTLKQNPGY</sequence>
<dbReference type="Pfam" id="PF14322">
    <property type="entry name" value="SusD-like_3"/>
    <property type="match status" value="1"/>
</dbReference>
<dbReference type="OrthoDB" id="9792139at2"/>
<gene>
    <name evidence="9" type="ORF">AHMF7605_02040</name>
</gene>
<feature type="chain" id="PRO_5015548097" description="RagB/SusD family nutrient uptake outer membrane protein" evidence="6">
    <location>
        <begin position="20"/>
        <end position="511"/>
    </location>
</feature>
<feature type="domain" description="SusD-like N-terminal" evidence="8">
    <location>
        <begin position="79"/>
        <end position="226"/>
    </location>
</feature>
<dbReference type="InterPro" id="IPR033985">
    <property type="entry name" value="SusD-like_N"/>
</dbReference>
<dbReference type="InterPro" id="IPR012944">
    <property type="entry name" value="SusD_RagB_dom"/>
</dbReference>
<evidence type="ECO:0000313" key="10">
    <source>
        <dbReference type="Proteomes" id="UP000240357"/>
    </source>
</evidence>
<organism evidence="9 10">
    <name type="scientific">Adhaeribacter arboris</name>
    <dbReference type="NCBI Taxonomy" id="2072846"/>
    <lineage>
        <taxon>Bacteria</taxon>
        <taxon>Pseudomonadati</taxon>
        <taxon>Bacteroidota</taxon>
        <taxon>Cytophagia</taxon>
        <taxon>Cytophagales</taxon>
        <taxon>Hymenobacteraceae</taxon>
        <taxon>Adhaeribacter</taxon>
    </lineage>
</organism>
<dbReference type="CDD" id="cd08977">
    <property type="entry name" value="SusD"/>
    <property type="match status" value="1"/>
</dbReference>
<accession>A0A2T2YA32</accession>
<name>A0A2T2YA32_9BACT</name>
<dbReference type="GO" id="GO:0009279">
    <property type="term" value="C:cell outer membrane"/>
    <property type="evidence" value="ECO:0007669"/>
    <property type="project" value="UniProtKB-SubCell"/>
</dbReference>
<dbReference type="RefSeq" id="WP_106925965.1">
    <property type="nucleotide sequence ID" value="NZ_PYFT01000001.1"/>
</dbReference>
<proteinExistence type="inferred from homology"/>
<dbReference type="AlphaFoldDB" id="A0A2T2YA32"/>
<evidence type="ECO:0000256" key="2">
    <source>
        <dbReference type="ARBA" id="ARBA00006275"/>
    </source>
</evidence>
<reference evidence="9 10" key="1">
    <citation type="submission" date="2018-03" db="EMBL/GenBank/DDBJ databases">
        <title>Adhaeribacter sp. HMF7605 Genome sequencing and assembly.</title>
        <authorList>
            <person name="Kang H."/>
            <person name="Kang J."/>
            <person name="Cha I."/>
            <person name="Kim H."/>
            <person name="Joh K."/>
        </authorList>
    </citation>
    <scope>NUCLEOTIDE SEQUENCE [LARGE SCALE GENOMIC DNA]</scope>
    <source>
        <strain evidence="9 10">HMF7605</strain>
    </source>
</reference>
<evidence type="ECO:0000259" key="8">
    <source>
        <dbReference type="Pfam" id="PF14322"/>
    </source>
</evidence>
<dbReference type="Proteomes" id="UP000240357">
    <property type="component" value="Unassembled WGS sequence"/>
</dbReference>